<keyword evidence="5 10" id="KW-0418">Kinase</keyword>
<evidence type="ECO:0000313" key="10">
    <source>
        <dbReference type="EMBL" id="MDY7231281.1"/>
    </source>
</evidence>
<dbReference type="PROSITE" id="PS00108">
    <property type="entry name" value="PROTEIN_KINASE_ST"/>
    <property type="match status" value="1"/>
</dbReference>
<dbReference type="PROSITE" id="PS50011">
    <property type="entry name" value="PROTEIN_KINASE_DOM"/>
    <property type="match status" value="1"/>
</dbReference>
<dbReference type="InterPro" id="IPR017441">
    <property type="entry name" value="Protein_kinase_ATP_BS"/>
</dbReference>
<dbReference type="Proteomes" id="UP001291309">
    <property type="component" value="Unassembled WGS sequence"/>
</dbReference>
<gene>
    <name evidence="10" type="ORF">SYV04_33130</name>
</gene>
<dbReference type="Pfam" id="PF00069">
    <property type="entry name" value="Pkinase"/>
    <property type="match status" value="1"/>
</dbReference>
<dbReference type="PROSITE" id="PS00107">
    <property type="entry name" value="PROTEIN_KINASE_ATP"/>
    <property type="match status" value="1"/>
</dbReference>
<evidence type="ECO:0000256" key="5">
    <source>
        <dbReference type="ARBA" id="ARBA00022777"/>
    </source>
</evidence>
<evidence type="ECO:0000313" key="11">
    <source>
        <dbReference type="Proteomes" id="UP001291309"/>
    </source>
</evidence>
<dbReference type="EC" id="2.7.11.1" evidence="2"/>
<keyword evidence="4 7" id="KW-0547">Nucleotide-binding</keyword>
<comment type="caution">
    <text evidence="10">The sequence shown here is derived from an EMBL/GenBank/DDBJ whole genome shotgun (WGS) entry which is preliminary data.</text>
</comment>
<evidence type="ECO:0000256" key="2">
    <source>
        <dbReference type="ARBA" id="ARBA00012513"/>
    </source>
</evidence>
<dbReference type="GO" id="GO:0004674">
    <property type="term" value="F:protein serine/threonine kinase activity"/>
    <property type="evidence" value="ECO:0007669"/>
    <property type="project" value="UniProtKB-EC"/>
</dbReference>
<dbReference type="InterPro" id="IPR050660">
    <property type="entry name" value="NEK_Ser/Thr_kinase"/>
</dbReference>
<feature type="binding site" evidence="7">
    <location>
        <position position="43"/>
    </location>
    <ligand>
        <name>ATP</name>
        <dbReference type="ChEBI" id="CHEBI:30616"/>
    </ligand>
</feature>
<keyword evidence="3 10" id="KW-0808">Transferase</keyword>
<evidence type="ECO:0000256" key="3">
    <source>
        <dbReference type="ARBA" id="ARBA00022679"/>
    </source>
</evidence>
<evidence type="ECO:0000256" key="8">
    <source>
        <dbReference type="SAM" id="MobiDB-lite"/>
    </source>
</evidence>
<accession>A0ABU5HD62</accession>
<comment type="similarity">
    <text evidence="1">Belongs to the protein kinase superfamily. NEK Ser/Thr protein kinase family. NIMA subfamily.</text>
</comment>
<sequence length="642" mass="69156">MQHPRHLLPDMMVGPWRIKGPLGTGGFGAVFRVESAGTEYALKFAVHGPDSEDLNRTDARARRELACLLLISHPNVVRVWGHGRWPDPRSGFHYVVMDYVEGLTLVDWVKQARPTPRQVVRLFDTLALTLAALHAQGVHHRDLKGTNILVRAADGQPVLVDFGAAEHSAVSSPLTEGPLPPGTPHLRTPEALRFHREQYTDPEARYPFQPTDELYALGATLYEVLTGAPPFPPHLPRDVLIGLIETKMPASPDTLNPSVPPALAELVLRLLAKRPEERPASGRVLHEQFQALLRDEAPAWDAPLLPGADTATTEGMGAAPVAAPIAVPVPSLERLPPPPVSEASAPTVAPARQAPRRWRWALATLTAGVLLAVALAALRGGGDSSPGLPPPPPTAMEAPSPLEALPPLTASDSGTEDTLPFALPSTDAGTWPLVQAPLSLPPQKGPSLMRPKAPAKHSEPPQAPEPEQPRGSGASPPSKFAGALAACILTGSCASTDPVVRPDGALSQLCPPGAAEAMRRDLGISEPVLHEVAMPGNHKGEFWEEGEFWLVREGRHEVTTFEQLRWKKMPVGTAIIGDFFIGDRLYARFTEVRFPDGRRFPFCGHLVGRDDGETGQPFLKGSKDGAMKVLPVSYVSPDFYKH</sequence>
<keyword evidence="6 7" id="KW-0067">ATP-binding</keyword>
<dbReference type="RefSeq" id="WP_321549995.1">
    <property type="nucleotide sequence ID" value="NZ_JAXIVS010000014.1"/>
</dbReference>
<organism evidence="10 11">
    <name type="scientific">Hyalangium rubrum</name>
    <dbReference type="NCBI Taxonomy" id="3103134"/>
    <lineage>
        <taxon>Bacteria</taxon>
        <taxon>Pseudomonadati</taxon>
        <taxon>Myxococcota</taxon>
        <taxon>Myxococcia</taxon>
        <taxon>Myxococcales</taxon>
        <taxon>Cystobacterineae</taxon>
        <taxon>Archangiaceae</taxon>
        <taxon>Hyalangium</taxon>
    </lineage>
</organism>
<dbReference type="PANTHER" id="PTHR43671">
    <property type="entry name" value="SERINE/THREONINE-PROTEIN KINASE NEK"/>
    <property type="match status" value="1"/>
</dbReference>
<name>A0ABU5HD62_9BACT</name>
<feature type="domain" description="Protein kinase" evidence="9">
    <location>
        <begin position="16"/>
        <end position="289"/>
    </location>
</feature>
<keyword evidence="11" id="KW-1185">Reference proteome</keyword>
<feature type="region of interest" description="Disordered" evidence="8">
    <location>
        <begin position="383"/>
        <end position="478"/>
    </location>
</feature>
<dbReference type="Gene3D" id="1.10.510.10">
    <property type="entry name" value="Transferase(Phosphotransferase) domain 1"/>
    <property type="match status" value="1"/>
</dbReference>
<feature type="compositionally biased region" description="Low complexity" evidence="8">
    <location>
        <begin position="395"/>
        <end position="411"/>
    </location>
</feature>
<dbReference type="InterPro" id="IPR011009">
    <property type="entry name" value="Kinase-like_dom_sf"/>
</dbReference>
<evidence type="ECO:0000259" key="9">
    <source>
        <dbReference type="PROSITE" id="PS50011"/>
    </source>
</evidence>
<evidence type="ECO:0000256" key="1">
    <source>
        <dbReference type="ARBA" id="ARBA00010886"/>
    </source>
</evidence>
<dbReference type="EMBL" id="JAXIVS010000014">
    <property type="protein sequence ID" value="MDY7231281.1"/>
    <property type="molecule type" value="Genomic_DNA"/>
</dbReference>
<reference evidence="10 11" key="1">
    <citation type="submission" date="2023-12" db="EMBL/GenBank/DDBJ databases">
        <title>the genome sequence of Hyalangium sp. s54d21.</title>
        <authorList>
            <person name="Zhang X."/>
        </authorList>
    </citation>
    <scope>NUCLEOTIDE SEQUENCE [LARGE SCALE GENOMIC DNA]</scope>
    <source>
        <strain evidence="11">s54d21</strain>
    </source>
</reference>
<protein>
    <recommendedName>
        <fullName evidence="2">non-specific serine/threonine protein kinase</fullName>
        <ecNumber evidence="2">2.7.11.1</ecNumber>
    </recommendedName>
</protein>
<dbReference type="InterPro" id="IPR000719">
    <property type="entry name" value="Prot_kinase_dom"/>
</dbReference>
<evidence type="ECO:0000256" key="4">
    <source>
        <dbReference type="ARBA" id="ARBA00022741"/>
    </source>
</evidence>
<dbReference type="PANTHER" id="PTHR43671:SF13">
    <property type="entry name" value="SERINE_THREONINE-PROTEIN KINASE NEK2"/>
    <property type="match status" value="1"/>
</dbReference>
<proteinExistence type="inferred from homology"/>
<evidence type="ECO:0000256" key="7">
    <source>
        <dbReference type="PROSITE-ProRule" id="PRU10141"/>
    </source>
</evidence>
<dbReference type="InterPro" id="IPR008271">
    <property type="entry name" value="Ser/Thr_kinase_AS"/>
</dbReference>
<evidence type="ECO:0000256" key="6">
    <source>
        <dbReference type="ARBA" id="ARBA00022840"/>
    </source>
</evidence>
<dbReference type="SUPFAM" id="SSF56112">
    <property type="entry name" value="Protein kinase-like (PK-like)"/>
    <property type="match status" value="1"/>
</dbReference>
<dbReference type="Gene3D" id="3.30.200.20">
    <property type="entry name" value="Phosphorylase Kinase, domain 1"/>
    <property type="match status" value="1"/>
</dbReference>
<dbReference type="CDD" id="cd14014">
    <property type="entry name" value="STKc_PknB_like"/>
    <property type="match status" value="1"/>
</dbReference>
<dbReference type="SMART" id="SM00220">
    <property type="entry name" value="S_TKc"/>
    <property type="match status" value="1"/>
</dbReference>